<dbReference type="PANTHER" id="PTHR45826">
    <property type="entry name" value="POLYAMINE TRANSPORTER PUT1"/>
    <property type="match status" value="1"/>
</dbReference>
<evidence type="ECO:0000256" key="3">
    <source>
        <dbReference type="ARBA" id="ARBA00022475"/>
    </source>
</evidence>
<gene>
    <name evidence="5" type="ORF">PAUS00366_LOCUS16397</name>
</gene>
<evidence type="ECO:0000256" key="4">
    <source>
        <dbReference type="SAM" id="MobiDB-lite"/>
    </source>
</evidence>
<feature type="compositionally biased region" description="Polar residues" evidence="4">
    <location>
        <begin position="24"/>
        <end position="34"/>
    </location>
</feature>
<evidence type="ECO:0000256" key="1">
    <source>
        <dbReference type="ARBA" id="ARBA00004651"/>
    </source>
</evidence>
<keyword evidence="2" id="KW-0813">Transport</keyword>
<evidence type="ECO:0000313" key="5">
    <source>
        <dbReference type="EMBL" id="CAE0723641.1"/>
    </source>
</evidence>
<dbReference type="GO" id="GO:0005886">
    <property type="term" value="C:plasma membrane"/>
    <property type="evidence" value="ECO:0007669"/>
    <property type="project" value="UniProtKB-SubCell"/>
</dbReference>
<dbReference type="GO" id="GO:0022857">
    <property type="term" value="F:transmembrane transporter activity"/>
    <property type="evidence" value="ECO:0007669"/>
    <property type="project" value="InterPro"/>
</dbReference>
<keyword evidence="3" id="KW-0472">Membrane</keyword>
<dbReference type="InterPro" id="IPR044566">
    <property type="entry name" value="RMV1-like"/>
</dbReference>
<dbReference type="PANTHER" id="PTHR45826:SF2">
    <property type="entry name" value="AMINO ACID TRANSPORTER"/>
    <property type="match status" value="1"/>
</dbReference>
<protein>
    <submittedName>
        <fullName evidence="5">Uncharacterized protein</fullName>
    </submittedName>
</protein>
<feature type="region of interest" description="Disordered" evidence="4">
    <location>
        <begin position="1"/>
        <end position="36"/>
    </location>
</feature>
<dbReference type="EMBL" id="HBIX01023617">
    <property type="protein sequence ID" value="CAE0723641.1"/>
    <property type="molecule type" value="Transcribed_RNA"/>
</dbReference>
<dbReference type="Gene3D" id="1.20.1740.10">
    <property type="entry name" value="Amino acid/polyamine transporter I"/>
    <property type="match status" value="1"/>
</dbReference>
<organism evidence="5">
    <name type="scientific">Pseudo-nitzschia australis</name>
    <dbReference type="NCBI Taxonomy" id="44445"/>
    <lineage>
        <taxon>Eukaryota</taxon>
        <taxon>Sar</taxon>
        <taxon>Stramenopiles</taxon>
        <taxon>Ochrophyta</taxon>
        <taxon>Bacillariophyta</taxon>
        <taxon>Bacillariophyceae</taxon>
        <taxon>Bacillariophycidae</taxon>
        <taxon>Bacillariales</taxon>
        <taxon>Bacillariaceae</taxon>
        <taxon>Pseudo-nitzschia</taxon>
    </lineage>
</organism>
<name>A0A7S4AQH2_9STRA</name>
<dbReference type="AlphaFoldDB" id="A0A7S4AQH2"/>
<accession>A0A7S4AQH2</accession>
<keyword evidence="3" id="KW-1003">Cell membrane</keyword>
<evidence type="ECO:0000256" key="2">
    <source>
        <dbReference type="ARBA" id="ARBA00022448"/>
    </source>
</evidence>
<comment type="subcellular location">
    <subcellularLocation>
        <location evidence="1">Cell membrane</location>
        <topology evidence="1">Multi-pass membrane protein</topology>
    </subcellularLocation>
</comment>
<reference evidence="5" key="1">
    <citation type="submission" date="2021-01" db="EMBL/GenBank/DDBJ databases">
        <authorList>
            <person name="Corre E."/>
            <person name="Pelletier E."/>
            <person name="Niang G."/>
            <person name="Scheremetjew M."/>
            <person name="Finn R."/>
            <person name="Kale V."/>
            <person name="Holt S."/>
            <person name="Cochrane G."/>
            <person name="Meng A."/>
            <person name="Brown T."/>
            <person name="Cohen L."/>
        </authorList>
    </citation>
    <scope>NUCLEOTIDE SEQUENCE</scope>
    <source>
        <strain evidence="5">10249 10 AB</strain>
    </source>
</reference>
<proteinExistence type="predicted"/>
<sequence length="221" mass="24343">MNEESPLVVRNSKSIKMENEDDQLPQSTSGQKRNTSIEDVVEQFEEIVHEMTTSKPADPDELTHEVIEHSMEITTNEYVEQQPNGDLVGDDLDTDNSLDRNTSRLGQDLAYPDEQMIERHFTSSPEKLGVVSMAVVIFYNVSGGPFGIETTVRAGGNFYAILGFLIMPFVWSLQEALMTAELGTAFPEASGGVVWVEEAFGHGAGWMSGYLSWIAGATGMQ</sequence>